<dbReference type="AlphaFoldDB" id="A0A317QH37"/>
<organism evidence="2 3">
    <name type="scientific">Geodermatophilus normandii</name>
    <dbReference type="NCBI Taxonomy" id="1137989"/>
    <lineage>
        <taxon>Bacteria</taxon>
        <taxon>Bacillati</taxon>
        <taxon>Actinomycetota</taxon>
        <taxon>Actinomycetes</taxon>
        <taxon>Geodermatophilales</taxon>
        <taxon>Geodermatophilaceae</taxon>
        <taxon>Geodermatophilus</taxon>
    </lineage>
</organism>
<feature type="region of interest" description="Disordered" evidence="1">
    <location>
        <begin position="1"/>
        <end position="46"/>
    </location>
</feature>
<reference evidence="3" key="1">
    <citation type="submission" date="2018-05" db="EMBL/GenBank/DDBJ databases">
        <authorList>
            <person name="Klenk H.-P."/>
            <person name="Huntemann M."/>
            <person name="Clum A."/>
            <person name="Pillay M."/>
            <person name="Palaniappan K."/>
            <person name="Varghese N."/>
            <person name="Mikhailova N."/>
            <person name="Stamatis D."/>
            <person name="Reddy T."/>
            <person name="Daum C."/>
            <person name="Shapiro N."/>
            <person name="Ivanova N."/>
            <person name="Kyrpides N."/>
            <person name="Woyke T."/>
        </authorList>
    </citation>
    <scope>NUCLEOTIDE SEQUENCE [LARGE SCALE GENOMIC DNA]</scope>
    <source>
        <strain evidence="3">DSM 45417</strain>
    </source>
</reference>
<name>A0A317QH37_9ACTN</name>
<evidence type="ECO:0000256" key="1">
    <source>
        <dbReference type="SAM" id="MobiDB-lite"/>
    </source>
</evidence>
<protein>
    <submittedName>
        <fullName evidence="2">Uncharacterized protein</fullName>
    </submittedName>
</protein>
<keyword evidence="3" id="KW-1185">Reference proteome</keyword>
<comment type="caution">
    <text evidence="2">The sequence shown here is derived from an EMBL/GenBank/DDBJ whole genome shotgun (WGS) entry which is preliminary data.</text>
</comment>
<dbReference type="Proteomes" id="UP000246661">
    <property type="component" value="Unassembled WGS sequence"/>
</dbReference>
<accession>A0A317QH37</accession>
<gene>
    <name evidence="2" type="ORF">JD79_01444</name>
</gene>
<sequence>MRTRRSAVLLRSARGRSTEPREPVTVRRAPCDRAGPSVPPGSAVAGVVRRPVGHSPGMDEDWRALLGDLPLEQRLKAIAVYELASDRAEGQSFESASATLRAAARAEGLDDGHPWIPAAAAHISAPRGPRP</sequence>
<evidence type="ECO:0000313" key="2">
    <source>
        <dbReference type="EMBL" id="PWW22293.1"/>
    </source>
</evidence>
<feature type="compositionally biased region" description="Basic and acidic residues" evidence="1">
    <location>
        <begin position="16"/>
        <end position="31"/>
    </location>
</feature>
<dbReference type="EMBL" id="QGTX01000001">
    <property type="protein sequence ID" value="PWW22293.1"/>
    <property type="molecule type" value="Genomic_DNA"/>
</dbReference>
<evidence type="ECO:0000313" key="3">
    <source>
        <dbReference type="Proteomes" id="UP000246661"/>
    </source>
</evidence>
<proteinExistence type="predicted"/>